<dbReference type="AlphaFoldDB" id="W8VRB9"/>
<evidence type="ECO:0000256" key="1">
    <source>
        <dbReference type="ARBA" id="ARBA00006242"/>
    </source>
</evidence>
<sequence>MKLINLTLEQFISVNAHIGNSLINSSNTTYLVGLRNRLPIFDMEQTLFLLKKASSFLFNVTKTGHKVLFVSLSKQPSALFLNRVLSKKSLQLSYSSTSWQGGLLSGWRSLTKQQFKKFAPLLRKKNKLSFNPNLNVKRTDKEKLLRWFDIISNLTVFIKRKRTSASSVLGEASTRVKLVYPSAVCLYNPIGQHAPLNEIRKVGLPLVGMVDSNTADVSVYSFPIPVNMTYMATYKTIAGLLTYACLQGVQVRRCSFWVK</sequence>
<accession>W8VRB9</accession>
<dbReference type="HAMAP" id="MF_00291_B">
    <property type="entry name" value="Ribosomal_uS2_B"/>
    <property type="match status" value="1"/>
</dbReference>
<dbReference type="InterPro" id="IPR001865">
    <property type="entry name" value="Ribosomal_uS2"/>
</dbReference>
<protein>
    <submittedName>
        <fullName evidence="2">Ribosomal protein S2</fullName>
    </submittedName>
</protein>
<dbReference type="GO" id="GO:0005763">
    <property type="term" value="C:mitochondrial small ribosomal subunit"/>
    <property type="evidence" value="ECO:0007669"/>
    <property type="project" value="TreeGrafter"/>
</dbReference>
<gene>
    <name evidence="2" type="primary">rps2</name>
</gene>
<dbReference type="GO" id="GO:0003735">
    <property type="term" value="F:structural constituent of ribosome"/>
    <property type="evidence" value="ECO:0007669"/>
    <property type="project" value="InterPro"/>
</dbReference>
<geneLocation type="mitochondrion" evidence="2"/>
<dbReference type="Gene3D" id="1.10.287.610">
    <property type="entry name" value="Helix hairpin bin"/>
    <property type="match status" value="1"/>
</dbReference>
<dbReference type="InterPro" id="IPR005706">
    <property type="entry name" value="Ribosomal_uS2_bac/mit/plastid"/>
</dbReference>
<name>W8VRB9_9EUKA</name>
<dbReference type="PANTHER" id="PTHR12534:SF0">
    <property type="entry name" value="SMALL RIBOSOMAL SUBUNIT PROTEIN US2M"/>
    <property type="match status" value="1"/>
</dbReference>
<dbReference type="InterPro" id="IPR023591">
    <property type="entry name" value="Ribosomal_uS2_flav_dom_sf"/>
</dbReference>
<dbReference type="SUPFAM" id="SSF52313">
    <property type="entry name" value="Ribosomal protein S2"/>
    <property type="match status" value="1"/>
</dbReference>
<organism evidence="2">
    <name type="scientific">Tsukubamonas globosa</name>
    <dbReference type="NCBI Taxonomy" id="875863"/>
    <lineage>
        <taxon>Eukaryota</taxon>
        <taxon>Discoba</taxon>
        <taxon>Tsukubamonadida</taxon>
        <taxon>Tsukubamonadidae</taxon>
        <taxon>Tsukubamonas</taxon>
    </lineage>
</organism>
<keyword evidence="2" id="KW-0689">Ribosomal protein</keyword>
<proteinExistence type="inferred from homology"/>
<reference evidence="2" key="1">
    <citation type="journal article" date="2014" name="Genome Biol. Evol.">
        <title>Gene Content Evolution in Discobid Mitochondria Deduced from the Phylogenetic Position and Complete Mitochondrial Genome of Tsukubamonas globosa.</title>
        <authorList>
            <person name="Kamikawa R."/>
            <person name="Kolisko M."/>
            <person name="Nishimura Y."/>
            <person name="Yabuki A."/>
            <person name="Brown M.W."/>
            <person name="Ishikawa S.A."/>
            <person name="Ishida K."/>
            <person name="Roger A.J."/>
            <person name="Hashimoto T."/>
            <person name="Inagaki Y."/>
        </authorList>
    </citation>
    <scope>NUCLEOTIDE SEQUENCE</scope>
</reference>
<comment type="similarity">
    <text evidence="1">Belongs to the universal ribosomal protein uS2 family.</text>
</comment>
<dbReference type="PANTHER" id="PTHR12534">
    <property type="entry name" value="30S RIBOSOMAL PROTEIN S2 PROKARYOTIC AND ORGANELLAR"/>
    <property type="match status" value="1"/>
</dbReference>
<keyword evidence="2" id="KW-0687">Ribonucleoprotein</keyword>
<dbReference type="GO" id="GO:0006412">
    <property type="term" value="P:translation"/>
    <property type="evidence" value="ECO:0007669"/>
    <property type="project" value="InterPro"/>
</dbReference>
<dbReference type="Pfam" id="PF00318">
    <property type="entry name" value="Ribosomal_S2"/>
    <property type="match status" value="1"/>
</dbReference>
<dbReference type="RefSeq" id="YP_009004137.1">
    <property type="nucleotide sequence ID" value="NC_023545.1"/>
</dbReference>
<dbReference type="EMBL" id="AB854048">
    <property type="protein sequence ID" value="BAO51979.1"/>
    <property type="molecule type" value="Genomic_DNA"/>
</dbReference>
<dbReference type="Gene3D" id="3.40.50.10490">
    <property type="entry name" value="Glucose-6-phosphate isomerase like protein, domain 1"/>
    <property type="match status" value="1"/>
</dbReference>
<evidence type="ECO:0000313" key="2">
    <source>
        <dbReference type="EMBL" id="BAO51979.1"/>
    </source>
</evidence>
<dbReference type="GeneID" id="18490776"/>
<keyword evidence="2" id="KW-0496">Mitochondrion</keyword>